<keyword evidence="1" id="KW-0472">Membrane</keyword>
<keyword evidence="1" id="KW-1133">Transmembrane helix</keyword>
<evidence type="ECO:0000313" key="3">
    <source>
        <dbReference type="Proteomes" id="UP000317171"/>
    </source>
</evidence>
<accession>A0A517R846</accession>
<reference evidence="2 3" key="1">
    <citation type="submission" date="2019-02" db="EMBL/GenBank/DDBJ databases">
        <title>Deep-cultivation of Planctomycetes and their phenomic and genomic characterization uncovers novel biology.</title>
        <authorList>
            <person name="Wiegand S."/>
            <person name="Jogler M."/>
            <person name="Boedeker C."/>
            <person name="Pinto D."/>
            <person name="Vollmers J."/>
            <person name="Rivas-Marin E."/>
            <person name="Kohn T."/>
            <person name="Peeters S.H."/>
            <person name="Heuer A."/>
            <person name="Rast P."/>
            <person name="Oberbeckmann S."/>
            <person name="Bunk B."/>
            <person name="Jeske O."/>
            <person name="Meyerdierks A."/>
            <person name="Storesund J.E."/>
            <person name="Kallscheuer N."/>
            <person name="Luecker S."/>
            <person name="Lage O.M."/>
            <person name="Pohl T."/>
            <person name="Merkel B.J."/>
            <person name="Hornburger P."/>
            <person name="Mueller R.-W."/>
            <person name="Bruemmer F."/>
            <person name="Labrenz M."/>
            <person name="Spormann A.M."/>
            <person name="Op den Camp H."/>
            <person name="Overmann J."/>
            <person name="Amann R."/>
            <person name="Jetten M.S.M."/>
            <person name="Mascher T."/>
            <person name="Medema M.H."/>
            <person name="Devos D.P."/>
            <person name="Kaster A.-K."/>
            <person name="Ovreas L."/>
            <person name="Rohde M."/>
            <person name="Galperin M.Y."/>
            <person name="Jogler C."/>
        </authorList>
    </citation>
    <scope>NUCLEOTIDE SEQUENCE [LARGE SCALE GENOMIC DNA]</scope>
    <source>
        <strain evidence="2 3">Pan241w</strain>
    </source>
</reference>
<keyword evidence="3" id="KW-1185">Reference proteome</keyword>
<evidence type="ECO:0000256" key="1">
    <source>
        <dbReference type="SAM" id="Phobius"/>
    </source>
</evidence>
<evidence type="ECO:0008006" key="4">
    <source>
        <dbReference type="Google" id="ProtNLM"/>
    </source>
</evidence>
<dbReference type="EMBL" id="CP036269">
    <property type="protein sequence ID" value="QDT40056.1"/>
    <property type="molecule type" value="Genomic_DNA"/>
</dbReference>
<sequence>MKRRRFSISIRQDKTLPGISLVEVVVAMGIATVLMGISMTTMHTVLRAERETSKAAWLGSSFHRFSRLIRSDIHAATSLNFQNGSTKNSPELTIQKAGDEVVKYRIEGHRIYRVVSRKDKRVHQDTFHLPEGSHAHFFQQARLNQAGISIDQPDPLSILDQNVTNKHKDERSYLHELSIISTIGYDYRLAEFHKKQPEKETK</sequence>
<dbReference type="KEGG" id="gaz:Pan241w_01090"/>
<feature type="transmembrane region" description="Helical" evidence="1">
    <location>
        <begin position="21"/>
        <end position="46"/>
    </location>
</feature>
<proteinExistence type="predicted"/>
<protein>
    <recommendedName>
        <fullName evidence="4">Prepilin-type N-terminal cleavage/methylation domain-containing protein</fullName>
    </recommendedName>
</protein>
<dbReference type="RefSeq" id="WP_145209370.1">
    <property type="nucleotide sequence ID" value="NZ_CP036269.1"/>
</dbReference>
<evidence type="ECO:0000313" key="2">
    <source>
        <dbReference type="EMBL" id="QDT40056.1"/>
    </source>
</evidence>
<gene>
    <name evidence="2" type="ORF">Pan241w_01090</name>
</gene>
<dbReference type="AlphaFoldDB" id="A0A517R846"/>
<dbReference type="OrthoDB" id="291559at2"/>
<name>A0A517R846_9PLAN</name>
<keyword evidence="1" id="KW-0812">Transmembrane</keyword>
<dbReference type="Proteomes" id="UP000317171">
    <property type="component" value="Chromosome"/>
</dbReference>
<organism evidence="2 3">
    <name type="scientific">Gimesia alba</name>
    <dbReference type="NCBI Taxonomy" id="2527973"/>
    <lineage>
        <taxon>Bacteria</taxon>
        <taxon>Pseudomonadati</taxon>
        <taxon>Planctomycetota</taxon>
        <taxon>Planctomycetia</taxon>
        <taxon>Planctomycetales</taxon>
        <taxon>Planctomycetaceae</taxon>
        <taxon>Gimesia</taxon>
    </lineage>
</organism>